<sequence length="270" mass="29438">MHNDLAIARVGLSPDASITASIEGVTRPQSTEGKQRVSPSPVETMADAEKGLVGADANAEAPTYGSADTSATGKPPPFDEVPGEEPPSYSSVMQELRDAKKTSSGTVDFITKVLTILINTLLFTILMGVALIIPIAMVVMGAVHINHCPVQKLIPIFLIVSGSVYIVKTILDLVVRYRRRKEGGAAESSYLKENAVSRLFACILLVFFILGNVWVYANFRPDDDPSSPRYCYPPLYYFAFWIITLTYIFFFLSCCCACCTVSLLFLSLAT</sequence>
<evidence type="ECO:0000256" key="2">
    <source>
        <dbReference type="SAM" id="Phobius"/>
    </source>
</evidence>
<evidence type="ECO:0000313" key="4">
    <source>
        <dbReference type="RefSeq" id="XP_022099632.1"/>
    </source>
</evidence>
<feature type="transmembrane region" description="Helical" evidence="2">
    <location>
        <begin position="154"/>
        <end position="175"/>
    </location>
</feature>
<feature type="transmembrane region" description="Helical" evidence="2">
    <location>
        <begin position="237"/>
        <end position="266"/>
    </location>
</feature>
<feature type="region of interest" description="Disordered" evidence="1">
    <location>
        <begin position="1"/>
        <end position="89"/>
    </location>
</feature>
<keyword evidence="3" id="KW-1185">Reference proteome</keyword>
<protein>
    <submittedName>
        <fullName evidence="4">Uncharacterized protein LOC110984113</fullName>
    </submittedName>
</protein>
<organism evidence="3 4">
    <name type="scientific">Acanthaster planci</name>
    <name type="common">Crown-of-thorns starfish</name>
    <dbReference type="NCBI Taxonomy" id="133434"/>
    <lineage>
        <taxon>Eukaryota</taxon>
        <taxon>Metazoa</taxon>
        <taxon>Echinodermata</taxon>
        <taxon>Eleutherozoa</taxon>
        <taxon>Asterozoa</taxon>
        <taxon>Asteroidea</taxon>
        <taxon>Valvatacea</taxon>
        <taxon>Valvatida</taxon>
        <taxon>Acanthasteridae</taxon>
        <taxon>Acanthaster</taxon>
    </lineage>
</organism>
<feature type="transmembrane region" description="Helical" evidence="2">
    <location>
        <begin position="196"/>
        <end position="217"/>
    </location>
</feature>
<feature type="transmembrane region" description="Helical" evidence="2">
    <location>
        <begin position="121"/>
        <end position="142"/>
    </location>
</feature>
<dbReference type="AlphaFoldDB" id="A0A8B7Z3U7"/>
<dbReference type="GeneID" id="110984113"/>
<dbReference type="Proteomes" id="UP000694845">
    <property type="component" value="Unplaced"/>
</dbReference>
<dbReference type="RefSeq" id="XP_022099632.1">
    <property type="nucleotide sequence ID" value="XM_022243940.1"/>
</dbReference>
<proteinExistence type="predicted"/>
<dbReference type="PANTHER" id="PTHR33444:SF2">
    <property type="entry name" value="MARVEL DOMAIN-CONTAINING PROTEIN"/>
    <property type="match status" value="1"/>
</dbReference>
<dbReference type="KEGG" id="aplc:110984113"/>
<evidence type="ECO:0000313" key="3">
    <source>
        <dbReference type="Proteomes" id="UP000694845"/>
    </source>
</evidence>
<keyword evidence="2" id="KW-1133">Transmembrane helix</keyword>
<name>A0A8B7Z3U7_ACAPL</name>
<accession>A0A8B7Z3U7</accession>
<evidence type="ECO:0000256" key="1">
    <source>
        <dbReference type="SAM" id="MobiDB-lite"/>
    </source>
</evidence>
<dbReference type="InterPro" id="IPR040350">
    <property type="entry name" value="TMEM272"/>
</dbReference>
<keyword evidence="2" id="KW-0812">Transmembrane</keyword>
<reference evidence="4" key="1">
    <citation type="submission" date="2025-08" db="UniProtKB">
        <authorList>
            <consortium name="RefSeq"/>
        </authorList>
    </citation>
    <scope>IDENTIFICATION</scope>
</reference>
<keyword evidence="2" id="KW-0472">Membrane</keyword>
<gene>
    <name evidence="4" type="primary">LOC110984113</name>
</gene>
<dbReference type="OMA" id="NLMEERT"/>
<dbReference type="OrthoDB" id="6157510at2759"/>
<dbReference type="PANTHER" id="PTHR33444">
    <property type="entry name" value="SI:DKEY-19B23.12-RELATED"/>
    <property type="match status" value="1"/>
</dbReference>